<dbReference type="PROSITE" id="PS01187">
    <property type="entry name" value="EGF_CA"/>
    <property type="match status" value="1"/>
</dbReference>
<dbReference type="SUPFAM" id="SSF57196">
    <property type="entry name" value="EGF/Laminin"/>
    <property type="match status" value="2"/>
</dbReference>
<feature type="domain" description="EGF-like" evidence="4">
    <location>
        <begin position="212"/>
        <end position="247"/>
    </location>
</feature>
<feature type="disulfide bond" evidence="3">
    <location>
        <begin position="216"/>
        <end position="226"/>
    </location>
</feature>
<dbReference type="SUPFAM" id="SSF57414">
    <property type="entry name" value="Hairpin loop containing domain-like"/>
    <property type="match status" value="1"/>
</dbReference>
<evidence type="ECO:0000259" key="5">
    <source>
        <dbReference type="PROSITE" id="PS50948"/>
    </source>
</evidence>
<dbReference type="GO" id="GO:0005044">
    <property type="term" value="F:scavenger receptor activity"/>
    <property type="evidence" value="ECO:0007669"/>
    <property type="project" value="InterPro"/>
</dbReference>
<dbReference type="AlphaFoldDB" id="C3ZJ84"/>
<dbReference type="EMBL" id="GG666631">
    <property type="protein sequence ID" value="EEN47415.1"/>
    <property type="molecule type" value="Genomic_DNA"/>
</dbReference>
<dbReference type="PROSITE" id="PS50026">
    <property type="entry name" value="EGF_3"/>
    <property type="match status" value="2"/>
</dbReference>
<dbReference type="InterPro" id="IPR003609">
    <property type="entry name" value="Pan_app"/>
</dbReference>
<name>C3ZJ84_BRAFL</name>
<feature type="domain" description="EGF-like" evidence="4">
    <location>
        <begin position="295"/>
        <end position="330"/>
    </location>
</feature>
<gene>
    <name evidence="6" type="ORF">BRAFLDRAFT_69967</name>
</gene>
<dbReference type="PROSITE" id="PS00010">
    <property type="entry name" value="ASX_HYDROXYL"/>
    <property type="match status" value="1"/>
</dbReference>
<dbReference type="Gene3D" id="2.170.300.10">
    <property type="entry name" value="Tie2 ligand-binding domain superfamily"/>
    <property type="match status" value="2"/>
</dbReference>
<dbReference type="PROSITE" id="PS00022">
    <property type="entry name" value="EGF_1"/>
    <property type="match status" value="2"/>
</dbReference>
<dbReference type="GO" id="GO:0005509">
    <property type="term" value="F:calcium ion binding"/>
    <property type="evidence" value="ECO:0007669"/>
    <property type="project" value="InterPro"/>
</dbReference>
<dbReference type="InterPro" id="IPR000742">
    <property type="entry name" value="EGF"/>
</dbReference>
<dbReference type="CDD" id="cd00054">
    <property type="entry name" value="EGF_CA"/>
    <property type="match status" value="1"/>
</dbReference>
<reference evidence="6" key="1">
    <citation type="journal article" date="2008" name="Nature">
        <title>The amphioxus genome and the evolution of the chordate karyotype.</title>
        <authorList>
            <consortium name="US DOE Joint Genome Institute (JGI-PGF)"/>
            <person name="Putnam N.H."/>
            <person name="Butts T."/>
            <person name="Ferrier D.E.K."/>
            <person name="Furlong R.F."/>
            <person name="Hellsten U."/>
            <person name="Kawashima T."/>
            <person name="Robinson-Rechavi M."/>
            <person name="Shoguchi E."/>
            <person name="Terry A."/>
            <person name="Yu J.-K."/>
            <person name="Benito-Gutierrez E.L."/>
            <person name="Dubchak I."/>
            <person name="Garcia-Fernandez J."/>
            <person name="Gibson-Brown J.J."/>
            <person name="Grigoriev I.V."/>
            <person name="Horton A.C."/>
            <person name="de Jong P.J."/>
            <person name="Jurka J."/>
            <person name="Kapitonov V.V."/>
            <person name="Kohara Y."/>
            <person name="Kuroki Y."/>
            <person name="Lindquist E."/>
            <person name="Lucas S."/>
            <person name="Osoegawa K."/>
            <person name="Pennacchio L.A."/>
            <person name="Salamov A.A."/>
            <person name="Satou Y."/>
            <person name="Sauka-Spengler T."/>
            <person name="Schmutz J."/>
            <person name="Shin-I T."/>
            <person name="Toyoda A."/>
            <person name="Bronner-Fraser M."/>
            <person name="Fujiyama A."/>
            <person name="Holland L.Z."/>
            <person name="Holland P.W.H."/>
            <person name="Satoh N."/>
            <person name="Rokhsar D.S."/>
        </authorList>
    </citation>
    <scope>NUCLEOTIDE SEQUENCE [LARGE SCALE GENOMIC DNA]</scope>
    <source>
        <strain evidence="6">S238N-H82</strain>
        <tissue evidence="6">Testes</tissue>
    </source>
</reference>
<dbReference type="FunFam" id="2.10.25.10:FF:000279">
    <property type="entry name" value="Neurogenic locus notch 1"/>
    <property type="match status" value="1"/>
</dbReference>
<sequence length="525" mass="54906">MEVTCGIRVAKSRLFPAGRVVAVLIFSAFTAAKADYFDFFDCFDGKYMRAQLSIVEDIRYISIHQCAQKCVEGADRLREGQCLSFNYHKPSRQCTLITDNRATVQPSFFSNLDNYIDYEYCEMKDILNFFIARPGYVQDGHDDAIVRPPTVTPRICALRCLRGAENVPAGSCLSFEIKSIGRPDNCLLSRDTPETTGLPLSASPRFNYYQRNIDVCFHNSCVHGYCTSEDGRITCVCDTGWGGDTCDTVCPPGQFGLGCNNTCRCASGGSVCDTETGVCSSGGCIAGWQGNNCQIQDYCTPNPCINGACVNGASGYTCSCHAGWQGANCDAACTAGTFGLKCAETCHCAGGTSVCDVQTGVCSTGGCAAGWSGPNCQTVCFLGTFGPGCSETCHCADGISVCDIQTGECSTSGCTAGWSGPNCQTACQAGQFGLGCNGTCHCASGGSVCDTETGVCTSGRCSAGWQGNNCQEACPPGQFGPGCTGTCHCASGGSVCDTETGVCTSGGCSAGWEGSNCQTGTTFFQ</sequence>
<evidence type="ECO:0000256" key="3">
    <source>
        <dbReference type="PROSITE-ProRule" id="PRU00076"/>
    </source>
</evidence>
<dbReference type="InterPro" id="IPR000152">
    <property type="entry name" value="EGF-type_Asp/Asn_hydroxyl_site"/>
</dbReference>
<evidence type="ECO:0000313" key="6">
    <source>
        <dbReference type="EMBL" id="EEN47415.1"/>
    </source>
</evidence>
<dbReference type="InterPro" id="IPR001881">
    <property type="entry name" value="EGF-like_Ca-bd_dom"/>
</dbReference>
<evidence type="ECO:0000256" key="1">
    <source>
        <dbReference type="ARBA" id="ARBA00022536"/>
    </source>
</evidence>
<dbReference type="InParanoid" id="C3ZJ84"/>
<dbReference type="PANTHER" id="PTHR24043:SF8">
    <property type="entry name" value="EGF-LIKE DOMAIN-CONTAINING PROTEIN"/>
    <property type="match status" value="1"/>
</dbReference>
<feature type="domain" description="Apple" evidence="5">
    <location>
        <begin position="42"/>
        <end position="121"/>
    </location>
</feature>
<accession>C3ZJ84</accession>
<dbReference type="SMART" id="SM00179">
    <property type="entry name" value="EGF_CA"/>
    <property type="match status" value="2"/>
</dbReference>
<keyword evidence="2 3" id="KW-1015">Disulfide bond</keyword>
<protein>
    <recommendedName>
        <fullName evidence="7">EGF-like domain-containing protein</fullName>
    </recommendedName>
</protein>
<dbReference type="SMART" id="SM00473">
    <property type="entry name" value="PAN_AP"/>
    <property type="match status" value="2"/>
</dbReference>
<evidence type="ECO:0000259" key="4">
    <source>
        <dbReference type="PROSITE" id="PS50026"/>
    </source>
</evidence>
<keyword evidence="1 3" id="KW-0245">EGF-like domain</keyword>
<dbReference type="Gene3D" id="2.10.25.10">
    <property type="entry name" value="Laminin"/>
    <property type="match status" value="1"/>
</dbReference>
<comment type="caution">
    <text evidence="3">Lacks conserved residue(s) required for the propagation of feature annotation.</text>
</comment>
<dbReference type="Pfam" id="PF00008">
    <property type="entry name" value="EGF"/>
    <property type="match status" value="1"/>
</dbReference>
<feature type="disulfide bond" evidence="3">
    <location>
        <begin position="237"/>
        <end position="246"/>
    </location>
</feature>
<evidence type="ECO:0008006" key="7">
    <source>
        <dbReference type="Google" id="ProtNLM"/>
    </source>
</evidence>
<evidence type="ECO:0000256" key="2">
    <source>
        <dbReference type="ARBA" id="ARBA00023157"/>
    </source>
</evidence>
<dbReference type="PROSITE" id="PS50948">
    <property type="entry name" value="PAN"/>
    <property type="match status" value="1"/>
</dbReference>
<dbReference type="eggNOG" id="KOG1218">
    <property type="taxonomic scope" value="Eukaryota"/>
</dbReference>
<feature type="disulfide bond" evidence="3">
    <location>
        <begin position="320"/>
        <end position="329"/>
    </location>
</feature>
<proteinExistence type="predicted"/>
<dbReference type="PANTHER" id="PTHR24043">
    <property type="entry name" value="SCAVENGER RECEPTOR CLASS F"/>
    <property type="match status" value="1"/>
</dbReference>
<dbReference type="InterPro" id="IPR042635">
    <property type="entry name" value="MEGF10/SREC1/2-like"/>
</dbReference>
<dbReference type="InterPro" id="IPR018097">
    <property type="entry name" value="EGF_Ca-bd_CS"/>
</dbReference>
<dbReference type="Gene3D" id="3.50.4.10">
    <property type="entry name" value="Hepatocyte Growth Factor"/>
    <property type="match status" value="1"/>
</dbReference>
<organism>
    <name type="scientific">Branchiostoma floridae</name>
    <name type="common">Florida lancelet</name>
    <name type="synonym">Amphioxus</name>
    <dbReference type="NCBI Taxonomy" id="7739"/>
    <lineage>
        <taxon>Eukaryota</taxon>
        <taxon>Metazoa</taxon>
        <taxon>Chordata</taxon>
        <taxon>Cephalochordata</taxon>
        <taxon>Leptocardii</taxon>
        <taxon>Amphioxiformes</taxon>
        <taxon>Branchiostomatidae</taxon>
        <taxon>Branchiostoma</taxon>
    </lineage>
</organism>
<dbReference type="SMART" id="SM00181">
    <property type="entry name" value="EGF"/>
    <property type="match status" value="6"/>
</dbReference>
<feature type="disulfide bond" evidence="3">
    <location>
        <begin position="299"/>
        <end position="309"/>
    </location>
</feature>